<accession>A0ABP8HC56</accession>
<dbReference type="InterPro" id="IPR003740">
    <property type="entry name" value="YitT"/>
</dbReference>
<feature type="transmembrane region" description="Helical" evidence="6">
    <location>
        <begin position="85"/>
        <end position="105"/>
    </location>
</feature>
<feature type="transmembrane region" description="Helical" evidence="6">
    <location>
        <begin position="117"/>
        <end position="134"/>
    </location>
</feature>
<keyword evidence="2" id="KW-1003">Cell membrane</keyword>
<dbReference type="InterPro" id="IPR015867">
    <property type="entry name" value="N-reg_PII/ATP_PRibTrfase_C"/>
</dbReference>
<dbReference type="PANTHER" id="PTHR33545">
    <property type="entry name" value="UPF0750 MEMBRANE PROTEIN YITT-RELATED"/>
    <property type="match status" value="1"/>
</dbReference>
<feature type="transmembrane region" description="Helical" evidence="6">
    <location>
        <begin position="179"/>
        <end position="201"/>
    </location>
</feature>
<dbReference type="Proteomes" id="UP001501725">
    <property type="component" value="Unassembled WGS sequence"/>
</dbReference>
<keyword evidence="9" id="KW-1185">Reference proteome</keyword>
<dbReference type="PANTHER" id="PTHR33545:SF3">
    <property type="entry name" value="UPF0750 MEMBRANE PROTEIN YQFU"/>
    <property type="match status" value="1"/>
</dbReference>
<keyword evidence="4 6" id="KW-1133">Transmembrane helix</keyword>
<keyword evidence="5 6" id="KW-0472">Membrane</keyword>
<gene>
    <name evidence="8" type="ORF">GCM10023184_32810</name>
</gene>
<organism evidence="8 9">
    <name type="scientific">Flaviaesturariibacter amylovorans</name>
    <dbReference type="NCBI Taxonomy" id="1084520"/>
    <lineage>
        <taxon>Bacteria</taxon>
        <taxon>Pseudomonadati</taxon>
        <taxon>Bacteroidota</taxon>
        <taxon>Chitinophagia</taxon>
        <taxon>Chitinophagales</taxon>
        <taxon>Chitinophagaceae</taxon>
        <taxon>Flaviaestuariibacter</taxon>
    </lineage>
</organism>
<dbReference type="InterPro" id="IPR019264">
    <property type="entry name" value="DUF2179"/>
</dbReference>
<feature type="domain" description="DUF2179" evidence="7">
    <location>
        <begin position="253"/>
        <end position="312"/>
    </location>
</feature>
<evidence type="ECO:0000256" key="4">
    <source>
        <dbReference type="ARBA" id="ARBA00022989"/>
    </source>
</evidence>
<evidence type="ECO:0000256" key="3">
    <source>
        <dbReference type="ARBA" id="ARBA00022692"/>
    </source>
</evidence>
<dbReference type="EMBL" id="BAABGY010000009">
    <property type="protein sequence ID" value="GAA4337145.1"/>
    <property type="molecule type" value="Genomic_DNA"/>
</dbReference>
<reference evidence="9" key="1">
    <citation type="journal article" date="2019" name="Int. J. Syst. Evol. Microbiol.">
        <title>The Global Catalogue of Microorganisms (GCM) 10K type strain sequencing project: providing services to taxonomists for standard genome sequencing and annotation.</title>
        <authorList>
            <consortium name="The Broad Institute Genomics Platform"/>
            <consortium name="The Broad Institute Genome Sequencing Center for Infectious Disease"/>
            <person name="Wu L."/>
            <person name="Ma J."/>
        </authorList>
    </citation>
    <scope>NUCLEOTIDE SEQUENCE [LARGE SCALE GENOMIC DNA]</scope>
    <source>
        <strain evidence="9">JCM 17919</strain>
    </source>
</reference>
<evidence type="ECO:0000256" key="1">
    <source>
        <dbReference type="ARBA" id="ARBA00004651"/>
    </source>
</evidence>
<dbReference type="InterPro" id="IPR051461">
    <property type="entry name" value="UPF0750_membrane"/>
</dbReference>
<proteinExistence type="predicted"/>
<feature type="transmembrane region" description="Helical" evidence="6">
    <location>
        <begin position="43"/>
        <end position="65"/>
    </location>
</feature>
<comment type="caution">
    <text evidence="8">The sequence shown here is derived from an EMBL/GenBank/DDBJ whole genome shotgun (WGS) entry which is preliminary data.</text>
</comment>
<protein>
    <submittedName>
        <fullName evidence="8">YitT family protein</fullName>
    </submittedName>
</protein>
<keyword evidence="3 6" id="KW-0812">Transmembrane</keyword>
<name>A0ABP8HC56_9BACT</name>
<evidence type="ECO:0000313" key="9">
    <source>
        <dbReference type="Proteomes" id="UP001501725"/>
    </source>
</evidence>
<evidence type="ECO:0000256" key="6">
    <source>
        <dbReference type="SAM" id="Phobius"/>
    </source>
</evidence>
<dbReference type="CDD" id="cd16380">
    <property type="entry name" value="YitT_C"/>
    <property type="match status" value="1"/>
</dbReference>
<evidence type="ECO:0000259" key="7">
    <source>
        <dbReference type="Pfam" id="PF10035"/>
    </source>
</evidence>
<evidence type="ECO:0000256" key="2">
    <source>
        <dbReference type="ARBA" id="ARBA00022475"/>
    </source>
</evidence>
<evidence type="ECO:0000313" key="8">
    <source>
        <dbReference type="EMBL" id="GAA4337145.1"/>
    </source>
</evidence>
<dbReference type="Gene3D" id="3.30.70.120">
    <property type="match status" value="1"/>
</dbReference>
<dbReference type="PIRSF" id="PIRSF006483">
    <property type="entry name" value="Membrane_protein_YitT"/>
    <property type="match status" value="1"/>
</dbReference>
<evidence type="ECO:0000256" key="5">
    <source>
        <dbReference type="ARBA" id="ARBA00023136"/>
    </source>
</evidence>
<dbReference type="Pfam" id="PF02588">
    <property type="entry name" value="YitT_membrane"/>
    <property type="match status" value="1"/>
</dbReference>
<sequence>MSESFHRRVLQQLFKGADRGRNSEAIRAAKERRQRRREWRDRAVDGFQILLGVLSAGFGLKGFLLQNGFIDGGVTGISLLTSGETGLPLALLIVGINVPFLLLGLRQIGRGFSLRSIGAITLLALAVTFIPYPAVTNDKILVSVFGGFFLGAGIGMTIRGGAVIDGTEILAIYLTRRSHLSVGDFILIFNIVIFSVAAWLLSVETALYSVLTYLAASKTVDFILEGIDEFTGVTIISVKSGQIADMIRNELGRGLTIYQGKRGIGKRGESSATTDIIFTVVSRLEVSRLRNAIERIDRTAFIVMHSIRDTHGGMVKKMPLKKIKGAGPTG</sequence>
<dbReference type="Pfam" id="PF10035">
    <property type="entry name" value="DUF2179"/>
    <property type="match status" value="1"/>
</dbReference>
<dbReference type="RefSeq" id="WP_345256854.1">
    <property type="nucleotide sequence ID" value="NZ_BAABGY010000009.1"/>
</dbReference>
<comment type="subcellular location">
    <subcellularLocation>
        <location evidence="1">Cell membrane</location>
        <topology evidence="1">Multi-pass membrane protein</topology>
    </subcellularLocation>
</comment>
<feature type="transmembrane region" description="Helical" evidence="6">
    <location>
        <begin position="140"/>
        <end position="158"/>
    </location>
</feature>